<comment type="caution">
    <text evidence="1">The sequence shown here is derived from an EMBL/GenBank/DDBJ whole genome shotgun (WGS) entry which is preliminary data.</text>
</comment>
<organism evidence="1 2">
    <name type="scientific">Centaurea solstitialis</name>
    <name type="common">yellow star-thistle</name>
    <dbReference type="NCBI Taxonomy" id="347529"/>
    <lineage>
        <taxon>Eukaryota</taxon>
        <taxon>Viridiplantae</taxon>
        <taxon>Streptophyta</taxon>
        <taxon>Embryophyta</taxon>
        <taxon>Tracheophyta</taxon>
        <taxon>Spermatophyta</taxon>
        <taxon>Magnoliopsida</taxon>
        <taxon>eudicotyledons</taxon>
        <taxon>Gunneridae</taxon>
        <taxon>Pentapetalae</taxon>
        <taxon>asterids</taxon>
        <taxon>campanulids</taxon>
        <taxon>Asterales</taxon>
        <taxon>Asteraceae</taxon>
        <taxon>Carduoideae</taxon>
        <taxon>Cardueae</taxon>
        <taxon>Centaureinae</taxon>
        <taxon>Centaurea</taxon>
    </lineage>
</organism>
<name>A0AA38W870_9ASTR</name>
<protein>
    <submittedName>
        <fullName evidence="1">Uncharacterized protein</fullName>
    </submittedName>
</protein>
<dbReference type="Proteomes" id="UP001172457">
    <property type="component" value="Chromosome 8"/>
</dbReference>
<dbReference type="EMBL" id="JARYMX010000008">
    <property type="protein sequence ID" value="KAJ9538791.1"/>
    <property type="molecule type" value="Genomic_DNA"/>
</dbReference>
<keyword evidence="2" id="KW-1185">Reference proteome</keyword>
<accession>A0AA38W870</accession>
<gene>
    <name evidence="1" type="ORF">OSB04_031524</name>
</gene>
<proteinExistence type="predicted"/>
<evidence type="ECO:0000313" key="2">
    <source>
        <dbReference type="Proteomes" id="UP001172457"/>
    </source>
</evidence>
<sequence length="153" mass="17573">MHVLVPGNSKWLMTVKGFIGALIVSMTYVTRIVYVATCIETTLAARNLEAKVYSRSGIEDAAMWTSKRFQMLYLKERRVGDCLRDGYLERKMFPTPVGSCPRTKWGIVGRVRRKRANQDDDLFGCDDEKVPTAWVHGLFLACAPVDQFERKYW</sequence>
<dbReference type="AlphaFoldDB" id="A0AA38W870"/>
<evidence type="ECO:0000313" key="1">
    <source>
        <dbReference type="EMBL" id="KAJ9538791.1"/>
    </source>
</evidence>
<reference evidence="1" key="1">
    <citation type="submission" date="2023-03" db="EMBL/GenBank/DDBJ databases">
        <title>Chromosome-scale reference genome and RAD-based genetic map of yellow starthistle (Centaurea solstitialis) reveal putative structural variation and QTLs associated with invader traits.</title>
        <authorList>
            <person name="Reatini B."/>
            <person name="Cang F.A."/>
            <person name="Jiang Q."/>
            <person name="Mckibben M.T.W."/>
            <person name="Barker M.S."/>
            <person name="Rieseberg L.H."/>
            <person name="Dlugosch K.M."/>
        </authorList>
    </citation>
    <scope>NUCLEOTIDE SEQUENCE</scope>
    <source>
        <strain evidence="1">CAN-66</strain>
        <tissue evidence="1">Leaf</tissue>
    </source>
</reference>